<dbReference type="AlphaFoldDB" id="A0A316ANX6"/>
<dbReference type="OrthoDB" id="9797341at2"/>
<evidence type="ECO:0000256" key="2">
    <source>
        <dbReference type="ARBA" id="ARBA00023125"/>
    </source>
</evidence>
<keyword evidence="7" id="KW-1185">Reference proteome</keyword>
<evidence type="ECO:0000313" key="6">
    <source>
        <dbReference type="EMBL" id="PWJ58844.1"/>
    </source>
</evidence>
<comment type="caution">
    <text evidence="6">The sequence shown here is derived from an EMBL/GenBank/DDBJ whole genome shotgun (WGS) entry which is preliminary data.</text>
</comment>
<feature type="modified residue" description="4-aspartylphosphate" evidence="3">
    <location>
        <position position="59"/>
    </location>
</feature>
<dbReference type="GO" id="GO:0006355">
    <property type="term" value="P:regulation of DNA-templated transcription"/>
    <property type="evidence" value="ECO:0007669"/>
    <property type="project" value="InterPro"/>
</dbReference>
<dbReference type="PANTHER" id="PTHR43214">
    <property type="entry name" value="TWO-COMPONENT RESPONSE REGULATOR"/>
    <property type="match status" value="1"/>
</dbReference>
<dbReference type="Pfam" id="PF00196">
    <property type="entry name" value="GerE"/>
    <property type="match status" value="1"/>
</dbReference>
<evidence type="ECO:0000256" key="3">
    <source>
        <dbReference type="PROSITE-ProRule" id="PRU00169"/>
    </source>
</evidence>
<feature type="domain" description="Response regulatory" evidence="5">
    <location>
        <begin position="8"/>
        <end position="124"/>
    </location>
</feature>
<accession>A0A316ANX6</accession>
<dbReference type="GO" id="GO:0000160">
    <property type="term" value="P:phosphorelay signal transduction system"/>
    <property type="evidence" value="ECO:0007669"/>
    <property type="project" value="InterPro"/>
</dbReference>
<keyword evidence="1 3" id="KW-0597">Phosphoprotein</keyword>
<dbReference type="InterPro" id="IPR011006">
    <property type="entry name" value="CheY-like_superfamily"/>
</dbReference>
<reference evidence="6 7" key="1">
    <citation type="submission" date="2018-03" db="EMBL/GenBank/DDBJ databases">
        <title>Genomic Encyclopedia of Archaeal and Bacterial Type Strains, Phase II (KMG-II): from individual species to whole genera.</title>
        <authorList>
            <person name="Goeker M."/>
        </authorList>
    </citation>
    <scope>NUCLEOTIDE SEQUENCE [LARGE SCALE GENOMIC DNA]</scope>
    <source>
        <strain evidence="6 7">DSM 100346</strain>
    </source>
</reference>
<dbReference type="InterPro" id="IPR000792">
    <property type="entry name" value="Tscrpt_reg_LuxR_C"/>
</dbReference>
<gene>
    <name evidence="6" type="ORF">CLV98_103211</name>
</gene>
<dbReference type="EMBL" id="QGDT01000003">
    <property type="protein sequence ID" value="PWJ58844.1"/>
    <property type="molecule type" value="Genomic_DNA"/>
</dbReference>
<protein>
    <submittedName>
        <fullName evidence="6">DNA-binding NarL/FixJ family response regulator</fullName>
    </submittedName>
</protein>
<dbReference type="PROSITE" id="PS50110">
    <property type="entry name" value="RESPONSE_REGULATORY"/>
    <property type="match status" value="1"/>
</dbReference>
<dbReference type="Pfam" id="PF00072">
    <property type="entry name" value="Response_reg"/>
    <property type="match status" value="1"/>
</dbReference>
<evidence type="ECO:0000313" key="7">
    <source>
        <dbReference type="Proteomes" id="UP000245880"/>
    </source>
</evidence>
<dbReference type="CDD" id="cd17535">
    <property type="entry name" value="REC_NarL-like"/>
    <property type="match status" value="1"/>
</dbReference>
<dbReference type="InterPro" id="IPR001789">
    <property type="entry name" value="Sig_transdc_resp-reg_receiver"/>
</dbReference>
<dbReference type="GO" id="GO:0003677">
    <property type="term" value="F:DNA binding"/>
    <property type="evidence" value="ECO:0007669"/>
    <property type="project" value="UniProtKB-KW"/>
</dbReference>
<dbReference type="SUPFAM" id="SSF46894">
    <property type="entry name" value="C-terminal effector domain of the bipartite response regulators"/>
    <property type="match status" value="1"/>
</dbReference>
<dbReference type="InterPro" id="IPR016032">
    <property type="entry name" value="Sig_transdc_resp-reg_C-effctor"/>
</dbReference>
<proteinExistence type="predicted"/>
<feature type="domain" description="HTH luxR-type" evidence="4">
    <location>
        <begin position="148"/>
        <end position="213"/>
    </location>
</feature>
<keyword evidence="2 6" id="KW-0238">DNA-binding</keyword>
<dbReference type="Proteomes" id="UP000245880">
    <property type="component" value="Unassembled WGS sequence"/>
</dbReference>
<dbReference type="PROSITE" id="PS50043">
    <property type="entry name" value="HTH_LUXR_2"/>
    <property type="match status" value="1"/>
</dbReference>
<organism evidence="6 7">
    <name type="scientific">Dyadobacter jejuensis</name>
    <dbReference type="NCBI Taxonomy" id="1082580"/>
    <lineage>
        <taxon>Bacteria</taxon>
        <taxon>Pseudomonadati</taxon>
        <taxon>Bacteroidota</taxon>
        <taxon>Cytophagia</taxon>
        <taxon>Cytophagales</taxon>
        <taxon>Spirosomataceae</taxon>
        <taxon>Dyadobacter</taxon>
    </lineage>
</organism>
<evidence type="ECO:0000259" key="5">
    <source>
        <dbReference type="PROSITE" id="PS50110"/>
    </source>
</evidence>
<name>A0A316ANX6_9BACT</name>
<dbReference type="RefSeq" id="WP_109673772.1">
    <property type="nucleotide sequence ID" value="NZ_QGDT01000003.1"/>
</dbReference>
<dbReference type="InterPro" id="IPR039420">
    <property type="entry name" value="WalR-like"/>
</dbReference>
<evidence type="ECO:0000256" key="1">
    <source>
        <dbReference type="ARBA" id="ARBA00022553"/>
    </source>
</evidence>
<dbReference type="SMART" id="SM00448">
    <property type="entry name" value="REC"/>
    <property type="match status" value="1"/>
</dbReference>
<dbReference type="Gene3D" id="3.40.50.2300">
    <property type="match status" value="1"/>
</dbReference>
<dbReference type="PANTHER" id="PTHR43214:SF43">
    <property type="entry name" value="TWO-COMPONENT RESPONSE REGULATOR"/>
    <property type="match status" value="1"/>
</dbReference>
<dbReference type="InterPro" id="IPR058245">
    <property type="entry name" value="NreC/VraR/RcsB-like_REC"/>
</dbReference>
<dbReference type="SMART" id="SM00421">
    <property type="entry name" value="HTH_LUXR"/>
    <property type="match status" value="1"/>
</dbReference>
<evidence type="ECO:0000259" key="4">
    <source>
        <dbReference type="PROSITE" id="PS50043"/>
    </source>
</evidence>
<dbReference type="CDD" id="cd06170">
    <property type="entry name" value="LuxR_C_like"/>
    <property type="match status" value="1"/>
</dbReference>
<sequence>MTQPNKARIILVDDHQIVLDSLSILLSSFENLEIVSVFTNGMKALQYLKEHPVDLVICDFRMPIINGIDLCAQARQQIPDLKILMLTMVEEPQQIRSAIKMGINGYILKMADTEELIYAINTILAGKRYFSDEVVIELAIYKDGSQSTPGGFANLTIREIEVLRLVAKELSTNQIAEKLYISVPTVETHRRNLMQKIGAKSVVGMVLFAVKNELID</sequence>
<dbReference type="SUPFAM" id="SSF52172">
    <property type="entry name" value="CheY-like"/>
    <property type="match status" value="1"/>
</dbReference>
<dbReference type="PRINTS" id="PR00038">
    <property type="entry name" value="HTHLUXR"/>
</dbReference>